<name>A0A9E7ITP1_9FIRM</name>
<evidence type="ECO:0000313" key="4">
    <source>
        <dbReference type="Proteomes" id="UP000831151"/>
    </source>
</evidence>
<gene>
    <name evidence="3" type="ORF">M1R53_05295</name>
</gene>
<accession>A0A9E7ITP1</accession>
<evidence type="ECO:0000259" key="2">
    <source>
        <dbReference type="Pfam" id="PF22746"/>
    </source>
</evidence>
<dbReference type="Pfam" id="PF22746">
    <property type="entry name" value="SHOCT-like_DUF2089-C"/>
    <property type="match status" value="1"/>
</dbReference>
<dbReference type="InterPro" id="IPR025164">
    <property type="entry name" value="Toastrack_DUF4097"/>
</dbReference>
<sequence length="376" mass="42634">MSEEKIMILKMLKDGKISEEEALKLLNAVSEKKGEKAYKPNKKRNEIHIEADDYDVFDASDKFASKISNFVNKIVSKSLQTAEEGMRNGRVYANFSFDDSKSFKNKKFATLKLDLDKNKKYNLIINNTNEKIEILPSSSDQIEVYGKIYYTNKKDIPEKYEFINCFIDDKEILIEPNYSELTKKDFAVSLKVLVPAQDFATVKASTSNDKIKLDSIICDELYLTTSNDYIRIEDSIVSKSELKTTNDSVKIKDSKFSDLLINTTNAEITLNNTPFVNLEAHTTNAYVDVKDIFNSAENIIVTNSNGPVTLELESVSKNVKLNLRGLNKYTCPVIFDDDRFKLDKDNDELTTASLNNDSELTLFGDIKTSNGPIIIE</sequence>
<dbReference type="EMBL" id="CP096649">
    <property type="protein sequence ID" value="UQK58657.1"/>
    <property type="molecule type" value="Genomic_DNA"/>
</dbReference>
<dbReference type="Proteomes" id="UP000831151">
    <property type="component" value="Chromosome"/>
</dbReference>
<keyword evidence="4" id="KW-1185">Reference proteome</keyword>
<dbReference type="Pfam" id="PF13349">
    <property type="entry name" value="DUF4097"/>
    <property type="match status" value="1"/>
</dbReference>
<evidence type="ECO:0008006" key="5">
    <source>
        <dbReference type="Google" id="ProtNLM"/>
    </source>
</evidence>
<feature type="domain" description="DUF4097" evidence="1">
    <location>
        <begin position="123"/>
        <end position="315"/>
    </location>
</feature>
<dbReference type="InterPro" id="IPR053959">
    <property type="entry name" value="YvlB/LiaX_N"/>
</dbReference>
<dbReference type="RefSeq" id="WP_249242248.1">
    <property type="nucleotide sequence ID" value="NZ_CP096649.1"/>
</dbReference>
<evidence type="ECO:0000259" key="1">
    <source>
        <dbReference type="Pfam" id="PF13349"/>
    </source>
</evidence>
<proteinExistence type="predicted"/>
<feature type="domain" description="YvlB/LiaX N-terminal" evidence="2">
    <location>
        <begin position="3"/>
        <end position="33"/>
    </location>
</feature>
<protein>
    <recommendedName>
        <fullName evidence="5">Adhesin domain-containing protein</fullName>
    </recommendedName>
</protein>
<evidence type="ECO:0000313" key="3">
    <source>
        <dbReference type="EMBL" id="UQK58657.1"/>
    </source>
</evidence>
<dbReference type="AlphaFoldDB" id="A0A9E7ITP1"/>
<reference evidence="3" key="1">
    <citation type="submission" date="2022-04" db="EMBL/GenBank/DDBJ databases">
        <title>Complete genome sequences of Ezakiella coagulans and Fenollaria massiliensis.</title>
        <authorList>
            <person name="France M.T."/>
            <person name="Clifford J."/>
            <person name="Narina S."/>
            <person name="Rutt L."/>
            <person name="Ravel J."/>
        </authorList>
    </citation>
    <scope>NUCLEOTIDE SEQUENCE</scope>
    <source>
        <strain evidence="3">C0061C2</strain>
    </source>
</reference>
<dbReference type="KEGG" id="fms:M1R53_05295"/>
<organism evidence="3 4">
    <name type="scientific">Fenollaria massiliensis</name>
    <dbReference type="NCBI Taxonomy" id="938288"/>
    <lineage>
        <taxon>Bacteria</taxon>
        <taxon>Bacillati</taxon>
        <taxon>Bacillota</taxon>
        <taxon>Clostridia</taxon>
        <taxon>Eubacteriales</taxon>
        <taxon>Fenollaria</taxon>
    </lineage>
</organism>